<dbReference type="SMART" id="SM00471">
    <property type="entry name" value="HDc"/>
    <property type="match status" value="1"/>
</dbReference>
<dbReference type="Pfam" id="PF04607">
    <property type="entry name" value="RelA_SpoT"/>
    <property type="match status" value="1"/>
</dbReference>
<protein>
    <recommendedName>
        <fullName evidence="7">(P)ppGpp synthetase</fullName>
    </recommendedName>
</protein>
<dbReference type="InterPro" id="IPR003607">
    <property type="entry name" value="HD/PDEase_dom"/>
</dbReference>
<comment type="function">
    <text evidence="2">In eubacteria ppGpp (guanosine 3'-diphosphate 5'-diphosphate) is a mediator of the stringent response that coordinates a variety of cellular activities in response to changes in nutritional abundance.</text>
</comment>
<dbReference type="FunFam" id="3.10.20.30:FF:000002">
    <property type="entry name" value="GTP pyrophosphokinase (RelA/SpoT)"/>
    <property type="match status" value="1"/>
</dbReference>
<feature type="domain" description="HD" evidence="3">
    <location>
        <begin position="46"/>
        <end position="146"/>
    </location>
</feature>
<dbReference type="Pfam" id="PF02824">
    <property type="entry name" value="TGS"/>
    <property type="match status" value="1"/>
</dbReference>
<dbReference type="AlphaFoldDB" id="A0A2M6XBD7"/>
<gene>
    <name evidence="5" type="ORF">COT66_00815</name>
</gene>
<dbReference type="SMART" id="SM00954">
    <property type="entry name" value="RelA_SpoT"/>
    <property type="match status" value="1"/>
</dbReference>
<dbReference type="InterPro" id="IPR012675">
    <property type="entry name" value="Beta-grasp_dom_sf"/>
</dbReference>
<dbReference type="SUPFAM" id="SSF81271">
    <property type="entry name" value="TGS-like"/>
    <property type="match status" value="1"/>
</dbReference>
<dbReference type="CDD" id="cd01668">
    <property type="entry name" value="TGS_RSH"/>
    <property type="match status" value="1"/>
</dbReference>
<comment type="similarity">
    <text evidence="2">Belongs to the relA/spoT family.</text>
</comment>
<dbReference type="InterPro" id="IPR006674">
    <property type="entry name" value="HD_domain"/>
</dbReference>
<dbReference type="InterPro" id="IPR004811">
    <property type="entry name" value="RelA/Spo_fam"/>
</dbReference>
<dbReference type="Gene3D" id="1.10.3210.10">
    <property type="entry name" value="Hypothetical protein af1432"/>
    <property type="match status" value="1"/>
</dbReference>
<evidence type="ECO:0000256" key="2">
    <source>
        <dbReference type="RuleBase" id="RU003847"/>
    </source>
</evidence>
<dbReference type="Gene3D" id="3.30.460.10">
    <property type="entry name" value="Beta Polymerase, domain 2"/>
    <property type="match status" value="1"/>
</dbReference>
<dbReference type="GO" id="GO:0015969">
    <property type="term" value="P:guanosine tetraphosphate metabolic process"/>
    <property type="evidence" value="ECO:0007669"/>
    <property type="project" value="InterPro"/>
</dbReference>
<accession>A0A2M6XBD7</accession>
<dbReference type="PROSITE" id="PS51831">
    <property type="entry name" value="HD"/>
    <property type="match status" value="1"/>
</dbReference>
<evidence type="ECO:0000259" key="3">
    <source>
        <dbReference type="PROSITE" id="PS51831"/>
    </source>
</evidence>
<dbReference type="InterPro" id="IPR004095">
    <property type="entry name" value="TGS"/>
</dbReference>
<reference evidence="6" key="1">
    <citation type="submission" date="2017-09" db="EMBL/GenBank/DDBJ databases">
        <title>Depth-based differentiation of microbial function through sediment-hosted aquifers and enrichment of novel symbionts in the deep terrestrial subsurface.</title>
        <authorList>
            <person name="Probst A.J."/>
            <person name="Ladd B."/>
            <person name="Jarett J.K."/>
            <person name="Geller-Mcgrath D.E."/>
            <person name="Sieber C.M.K."/>
            <person name="Emerson J.B."/>
            <person name="Anantharaman K."/>
            <person name="Thomas B.C."/>
            <person name="Malmstrom R."/>
            <person name="Stieglmeier M."/>
            <person name="Klingl A."/>
            <person name="Woyke T."/>
            <person name="Ryan C.M."/>
            <person name="Banfield J.F."/>
        </authorList>
    </citation>
    <scope>NUCLEOTIDE SEQUENCE [LARGE SCALE GENOMIC DNA]</scope>
</reference>
<dbReference type="InterPro" id="IPR007685">
    <property type="entry name" value="RelA_SpoT"/>
</dbReference>
<dbReference type="PANTHER" id="PTHR21262">
    <property type="entry name" value="GUANOSINE-3',5'-BIS DIPHOSPHATE 3'-PYROPHOSPHOHYDROLASE"/>
    <property type="match status" value="1"/>
</dbReference>
<dbReference type="SUPFAM" id="SSF81301">
    <property type="entry name" value="Nucleotidyltransferase"/>
    <property type="match status" value="1"/>
</dbReference>
<name>A0A2M6XBD7_9BACT</name>
<dbReference type="PROSITE" id="PS51880">
    <property type="entry name" value="TGS"/>
    <property type="match status" value="1"/>
</dbReference>
<comment type="caution">
    <text evidence="5">The sequence shown here is derived from an EMBL/GenBank/DDBJ whole genome shotgun (WGS) entry which is preliminary data.</text>
</comment>
<dbReference type="CDD" id="cd05399">
    <property type="entry name" value="NT_Rel-Spo_like"/>
    <property type="match status" value="1"/>
</dbReference>
<evidence type="ECO:0000256" key="1">
    <source>
        <dbReference type="ARBA" id="ARBA00025704"/>
    </source>
</evidence>
<dbReference type="InterPro" id="IPR043519">
    <property type="entry name" value="NT_sf"/>
</dbReference>
<dbReference type="Gene3D" id="3.10.20.30">
    <property type="match status" value="1"/>
</dbReference>
<evidence type="ECO:0000259" key="4">
    <source>
        <dbReference type="PROSITE" id="PS51880"/>
    </source>
</evidence>
<dbReference type="FunFam" id="1.10.3210.10:FF:000001">
    <property type="entry name" value="GTP pyrophosphokinase RelA"/>
    <property type="match status" value="1"/>
</dbReference>
<dbReference type="Proteomes" id="UP000231214">
    <property type="component" value="Unassembled WGS sequence"/>
</dbReference>
<proteinExistence type="inferred from homology"/>
<organism evidence="5 6">
    <name type="scientific">Candidatus Shapirobacteria bacterium CG09_land_8_20_14_0_10_49_15</name>
    <dbReference type="NCBI Taxonomy" id="1974482"/>
    <lineage>
        <taxon>Bacteria</taxon>
        <taxon>Candidatus Shapironibacteriota</taxon>
    </lineage>
</organism>
<dbReference type="InterPro" id="IPR033655">
    <property type="entry name" value="TGS_RelA/SpoT"/>
</dbReference>
<dbReference type="GO" id="GO:0005886">
    <property type="term" value="C:plasma membrane"/>
    <property type="evidence" value="ECO:0007669"/>
    <property type="project" value="TreeGrafter"/>
</dbReference>
<comment type="pathway">
    <text evidence="1">Purine metabolism.</text>
</comment>
<dbReference type="SUPFAM" id="SSF109604">
    <property type="entry name" value="HD-domain/PDEase-like"/>
    <property type="match status" value="1"/>
</dbReference>
<evidence type="ECO:0008006" key="7">
    <source>
        <dbReference type="Google" id="ProtNLM"/>
    </source>
</evidence>
<sequence length="480" mass="54607">MKTDFEELLSQIKKYQTPADCRLVHQAYQLAVQAHAGQTRLSGEAFINHPLAVAATLARWQLDSETIAAGLLHDVVEESQVSLEKITKDFGPEIAKLVDGVTKVGEYKLRGQQQAIFVENLRKLIVVMAKDLRVVLLKLADRYHNLQTLDVLPLAKQRRIARETIEIYAPLAERLGIGEMKGQLEDLAFPYFDPDHYQWLKTYSRSYFQKVDEYLLKIERRLIRALAKRGIAAQVSGRRKHLYSLYQKLQRPEIGRDLAKIYDLAALRVIVATVEECYAALGIIHQLFRPVPSVGVRDFIAQPKPNGYQSIHTNVFCLGRIIEIQVRTRAMHDQAENGIAAHWHYSENKTASSFAPTQKMAWVKKLVQWQAKITDSQELIVSLRFDALSHRNFIFSPQGDVFDLPAAATPVDFAYAVHTDLGDHCAGVKVDGKLVPLHYQLKSGQIVEILVNKHKKAPSRDWLNFAVTHKARQKIRGHFR</sequence>
<feature type="domain" description="TGS" evidence="4">
    <location>
        <begin position="387"/>
        <end position="451"/>
    </location>
</feature>
<dbReference type="PANTHER" id="PTHR21262:SF31">
    <property type="entry name" value="GTP PYROPHOSPHOKINASE"/>
    <property type="match status" value="1"/>
</dbReference>
<dbReference type="EMBL" id="PEZK01000015">
    <property type="protein sequence ID" value="PIU02325.1"/>
    <property type="molecule type" value="Genomic_DNA"/>
</dbReference>
<evidence type="ECO:0000313" key="6">
    <source>
        <dbReference type="Proteomes" id="UP000231214"/>
    </source>
</evidence>
<dbReference type="NCBIfam" id="TIGR00691">
    <property type="entry name" value="spoT_relA"/>
    <property type="match status" value="1"/>
</dbReference>
<evidence type="ECO:0000313" key="5">
    <source>
        <dbReference type="EMBL" id="PIU02325.1"/>
    </source>
</evidence>
<dbReference type="InterPro" id="IPR012676">
    <property type="entry name" value="TGS-like"/>
</dbReference>
<dbReference type="CDD" id="cd00077">
    <property type="entry name" value="HDc"/>
    <property type="match status" value="1"/>
</dbReference>
<dbReference type="Pfam" id="PF13328">
    <property type="entry name" value="HD_4"/>
    <property type="match status" value="1"/>
</dbReference>